<dbReference type="EMBL" id="CAEZYE010000030">
    <property type="protein sequence ID" value="CAB4710108.1"/>
    <property type="molecule type" value="Genomic_DNA"/>
</dbReference>
<dbReference type="EMBL" id="CAFAAS010000007">
    <property type="protein sequence ID" value="CAB4806351.1"/>
    <property type="molecule type" value="Genomic_DNA"/>
</dbReference>
<sequence length="155" mass="17812">MTLAPLYSVEREFNVYIDKLWHAWTDAHALEVWHHPVGMSCVSGSTQSEMKIGGLWAYAVQVPGRESISYFFGKYSLIQDNLRFEHSMHYTESKDAFEHKDFSTPAHQISVEFEARGEKSWSRFSQYGKAPEAQIALMTQGIESYFDSLGEFLKS</sequence>
<evidence type="ECO:0000313" key="6">
    <source>
        <dbReference type="EMBL" id="CAB5153037.1"/>
    </source>
</evidence>
<evidence type="ECO:0000313" key="5">
    <source>
        <dbReference type="EMBL" id="CAB4977760.1"/>
    </source>
</evidence>
<dbReference type="Pfam" id="PF08327">
    <property type="entry name" value="AHSA1"/>
    <property type="match status" value="1"/>
</dbReference>
<dbReference type="AlphaFoldDB" id="A0A6J7M9G2"/>
<dbReference type="SUPFAM" id="SSF55961">
    <property type="entry name" value="Bet v1-like"/>
    <property type="match status" value="1"/>
</dbReference>
<organism evidence="5">
    <name type="scientific">freshwater metagenome</name>
    <dbReference type="NCBI Taxonomy" id="449393"/>
    <lineage>
        <taxon>unclassified sequences</taxon>
        <taxon>metagenomes</taxon>
        <taxon>ecological metagenomes</taxon>
    </lineage>
</organism>
<feature type="domain" description="Activator of Hsp90 ATPase homologue 1/2-like C-terminal" evidence="2">
    <location>
        <begin position="17"/>
        <end position="153"/>
    </location>
</feature>
<dbReference type="EMBL" id="CAFBRZ010000038">
    <property type="protein sequence ID" value="CAB5153037.1"/>
    <property type="molecule type" value="Genomic_DNA"/>
</dbReference>
<dbReference type="InterPro" id="IPR023393">
    <property type="entry name" value="START-like_dom_sf"/>
</dbReference>
<evidence type="ECO:0000313" key="3">
    <source>
        <dbReference type="EMBL" id="CAB4710108.1"/>
    </source>
</evidence>
<evidence type="ECO:0000259" key="2">
    <source>
        <dbReference type="Pfam" id="PF08327"/>
    </source>
</evidence>
<evidence type="ECO:0000256" key="1">
    <source>
        <dbReference type="ARBA" id="ARBA00006817"/>
    </source>
</evidence>
<gene>
    <name evidence="3" type="ORF">UFOPK2655_00688</name>
    <name evidence="4" type="ORF">UFOPK3077_00872</name>
    <name evidence="5" type="ORF">UFOPK3903_00955</name>
    <name evidence="6" type="ORF">UFOPK4444_00783</name>
</gene>
<dbReference type="CDD" id="cd07814">
    <property type="entry name" value="SRPBCC_CalC_Aha1-like"/>
    <property type="match status" value="1"/>
</dbReference>
<dbReference type="Gene3D" id="3.30.530.20">
    <property type="match status" value="1"/>
</dbReference>
<dbReference type="EMBL" id="CAFBOD010000009">
    <property type="protein sequence ID" value="CAB4977760.1"/>
    <property type="molecule type" value="Genomic_DNA"/>
</dbReference>
<name>A0A6J7M9G2_9ZZZZ</name>
<evidence type="ECO:0000313" key="4">
    <source>
        <dbReference type="EMBL" id="CAB4806351.1"/>
    </source>
</evidence>
<dbReference type="InterPro" id="IPR013538">
    <property type="entry name" value="ASHA1/2-like_C"/>
</dbReference>
<accession>A0A6J7M9G2</accession>
<reference evidence="5" key="1">
    <citation type="submission" date="2020-05" db="EMBL/GenBank/DDBJ databases">
        <authorList>
            <person name="Chiriac C."/>
            <person name="Salcher M."/>
            <person name="Ghai R."/>
            <person name="Kavagutti S V."/>
        </authorList>
    </citation>
    <scope>NUCLEOTIDE SEQUENCE</scope>
</reference>
<protein>
    <submittedName>
        <fullName evidence="5">Unannotated protein</fullName>
    </submittedName>
</protein>
<proteinExistence type="inferred from homology"/>
<comment type="similarity">
    <text evidence="1">Belongs to the AHA1 family.</text>
</comment>